<gene>
    <name evidence="9" type="ORF">PITCH_A690003</name>
</gene>
<evidence type="ECO:0000256" key="2">
    <source>
        <dbReference type="ARBA" id="ARBA00022649"/>
    </source>
</evidence>
<dbReference type="Gene3D" id="3.40.50.1010">
    <property type="entry name" value="5'-nuclease"/>
    <property type="match status" value="1"/>
</dbReference>
<accession>A0A445N1P2</accession>
<evidence type="ECO:0000313" key="9">
    <source>
        <dbReference type="EMBL" id="SPD75625.1"/>
    </source>
</evidence>
<dbReference type="GO" id="GO:0046872">
    <property type="term" value="F:metal ion binding"/>
    <property type="evidence" value="ECO:0007669"/>
    <property type="project" value="UniProtKB-KW"/>
</dbReference>
<keyword evidence="5" id="KW-0378">Hydrolase</keyword>
<comment type="similarity">
    <text evidence="7">Belongs to the PINc/VapC protein family.</text>
</comment>
<dbReference type="Pfam" id="PF01850">
    <property type="entry name" value="PIN"/>
    <property type="match status" value="1"/>
</dbReference>
<dbReference type="InterPro" id="IPR029060">
    <property type="entry name" value="PIN-like_dom_sf"/>
</dbReference>
<dbReference type="AlphaFoldDB" id="A0A445N1P2"/>
<comment type="cofactor">
    <cofactor evidence="1">
        <name>Mg(2+)</name>
        <dbReference type="ChEBI" id="CHEBI:18420"/>
    </cofactor>
</comment>
<dbReference type="GO" id="GO:0004518">
    <property type="term" value="F:nuclease activity"/>
    <property type="evidence" value="ECO:0007669"/>
    <property type="project" value="UniProtKB-KW"/>
</dbReference>
<keyword evidence="2" id="KW-1277">Toxin-antitoxin system</keyword>
<protein>
    <recommendedName>
        <fullName evidence="8">PIN domain-containing protein</fullName>
    </recommendedName>
</protein>
<dbReference type="PANTHER" id="PTHR33653">
    <property type="entry name" value="RIBONUCLEASE VAPC2"/>
    <property type="match status" value="1"/>
</dbReference>
<dbReference type="GO" id="GO:0016787">
    <property type="term" value="F:hydrolase activity"/>
    <property type="evidence" value="ECO:0007669"/>
    <property type="project" value="UniProtKB-KW"/>
</dbReference>
<keyword evidence="6" id="KW-0460">Magnesium</keyword>
<sequence length="132" mass="15604">MILVDTSVWIEVLKDKTGDVVQKFRDRTKQEAIVFSRFIQLELLQGVKDDFEWQRLDEYLSTQYYLEATVDTWRQAARIYFDLRKSGLTVRSPIDCCIACIAIEAQALLLHRDRDFELISGIRSLENEFFKF</sequence>
<keyword evidence="3" id="KW-0540">Nuclease</keyword>
<evidence type="ECO:0000259" key="8">
    <source>
        <dbReference type="Pfam" id="PF01850"/>
    </source>
</evidence>
<proteinExistence type="inferred from homology"/>
<evidence type="ECO:0000256" key="1">
    <source>
        <dbReference type="ARBA" id="ARBA00001946"/>
    </source>
</evidence>
<feature type="domain" description="PIN" evidence="8">
    <location>
        <begin position="2"/>
        <end position="119"/>
    </location>
</feature>
<dbReference type="InterPro" id="IPR050556">
    <property type="entry name" value="Type_II_TA_system_RNase"/>
</dbReference>
<dbReference type="PANTHER" id="PTHR33653:SF1">
    <property type="entry name" value="RIBONUCLEASE VAPC2"/>
    <property type="match status" value="1"/>
</dbReference>
<name>A0A445N1P2_9BACT</name>
<reference evidence="9" key="1">
    <citation type="submission" date="2018-01" db="EMBL/GenBank/DDBJ databases">
        <authorList>
            <person name="Regsiter A."/>
            <person name="William W."/>
        </authorList>
    </citation>
    <scope>NUCLEOTIDE SEQUENCE</scope>
    <source>
        <strain evidence="9">TRIP AH-1</strain>
    </source>
</reference>
<dbReference type="InterPro" id="IPR002716">
    <property type="entry name" value="PIN_dom"/>
</dbReference>
<evidence type="ECO:0000256" key="5">
    <source>
        <dbReference type="ARBA" id="ARBA00022801"/>
    </source>
</evidence>
<evidence type="ECO:0000256" key="6">
    <source>
        <dbReference type="ARBA" id="ARBA00022842"/>
    </source>
</evidence>
<evidence type="ECO:0000256" key="7">
    <source>
        <dbReference type="ARBA" id="ARBA00038093"/>
    </source>
</evidence>
<dbReference type="SUPFAM" id="SSF88723">
    <property type="entry name" value="PIN domain-like"/>
    <property type="match status" value="1"/>
</dbReference>
<evidence type="ECO:0000256" key="3">
    <source>
        <dbReference type="ARBA" id="ARBA00022722"/>
    </source>
</evidence>
<organism evidence="9">
    <name type="scientific">uncultured Desulfobacterium sp</name>
    <dbReference type="NCBI Taxonomy" id="201089"/>
    <lineage>
        <taxon>Bacteria</taxon>
        <taxon>Pseudomonadati</taxon>
        <taxon>Thermodesulfobacteriota</taxon>
        <taxon>Desulfobacteria</taxon>
        <taxon>Desulfobacterales</taxon>
        <taxon>Desulfobacteriaceae</taxon>
        <taxon>Desulfobacterium</taxon>
        <taxon>environmental samples</taxon>
    </lineage>
</organism>
<dbReference type="EMBL" id="OJIN01000213">
    <property type="protein sequence ID" value="SPD75625.1"/>
    <property type="molecule type" value="Genomic_DNA"/>
</dbReference>
<evidence type="ECO:0000256" key="4">
    <source>
        <dbReference type="ARBA" id="ARBA00022723"/>
    </source>
</evidence>
<keyword evidence="4" id="KW-0479">Metal-binding</keyword>